<evidence type="ECO:0000313" key="3">
    <source>
        <dbReference type="Proteomes" id="UP000308671"/>
    </source>
</evidence>
<organism evidence="2 3">
    <name type="scientific">Botrytis galanthina</name>
    <dbReference type="NCBI Taxonomy" id="278940"/>
    <lineage>
        <taxon>Eukaryota</taxon>
        <taxon>Fungi</taxon>
        <taxon>Dikarya</taxon>
        <taxon>Ascomycota</taxon>
        <taxon>Pezizomycotina</taxon>
        <taxon>Leotiomycetes</taxon>
        <taxon>Helotiales</taxon>
        <taxon>Sclerotiniaceae</taxon>
        <taxon>Botrytis</taxon>
    </lineage>
</organism>
<gene>
    <name evidence="2" type="ORF">BGAL_0061g00160</name>
</gene>
<feature type="compositionally biased region" description="Basic and acidic residues" evidence="1">
    <location>
        <begin position="1"/>
        <end position="15"/>
    </location>
</feature>
<evidence type="ECO:0000256" key="1">
    <source>
        <dbReference type="SAM" id="MobiDB-lite"/>
    </source>
</evidence>
<dbReference type="AlphaFoldDB" id="A0A4S8R626"/>
<keyword evidence="3" id="KW-1185">Reference proteome</keyword>
<accession>A0A4S8R626</accession>
<sequence>MDDSRVEVRDSRFETQDSSLKTQASRLKPQASRLKPQASRLKPHASSLKPRDSSGTPIHPLLSGVLPSDQPIPTSLVSTIRIVTNSHQPLNESLVL</sequence>
<reference evidence="2 3" key="1">
    <citation type="submission" date="2017-12" db="EMBL/GenBank/DDBJ databases">
        <title>Comparative genomics of Botrytis spp.</title>
        <authorList>
            <person name="Valero-Jimenez C.A."/>
            <person name="Tapia P."/>
            <person name="Veloso J."/>
            <person name="Silva-Moreno E."/>
            <person name="Staats M."/>
            <person name="Valdes J.H."/>
            <person name="Van Kan J.A.L."/>
        </authorList>
    </citation>
    <scope>NUCLEOTIDE SEQUENCE [LARGE SCALE GENOMIC DNA]</scope>
    <source>
        <strain evidence="2 3">MUCL435</strain>
    </source>
</reference>
<evidence type="ECO:0000313" key="2">
    <source>
        <dbReference type="EMBL" id="THV53040.1"/>
    </source>
</evidence>
<dbReference type="EMBL" id="PQXL01000061">
    <property type="protein sequence ID" value="THV53040.1"/>
    <property type="molecule type" value="Genomic_DNA"/>
</dbReference>
<feature type="region of interest" description="Disordered" evidence="1">
    <location>
        <begin position="1"/>
        <end position="70"/>
    </location>
</feature>
<proteinExistence type="predicted"/>
<dbReference type="Proteomes" id="UP000308671">
    <property type="component" value="Unassembled WGS sequence"/>
</dbReference>
<protein>
    <submittedName>
        <fullName evidence="2">Uncharacterized protein</fullName>
    </submittedName>
</protein>
<feature type="compositionally biased region" description="Polar residues" evidence="1">
    <location>
        <begin position="16"/>
        <end position="25"/>
    </location>
</feature>
<name>A0A4S8R626_9HELO</name>
<comment type="caution">
    <text evidence="2">The sequence shown here is derived from an EMBL/GenBank/DDBJ whole genome shotgun (WGS) entry which is preliminary data.</text>
</comment>